<dbReference type="InterPro" id="IPR005025">
    <property type="entry name" value="FMN_Rdtase-like_dom"/>
</dbReference>
<evidence type="ECO:0000256" key="1">
    <source>
        <dbReference type="ARBA" id="ARBA00001966"/>
    </source>
</evidence>
<dbReference type="Proteomes" id="UP000060390">
    <property type="component" value="Chromosome"/>
</dbReference>
<reference evidence="5 6" key="3">
    <citation type="journal article" date="2016" name="Stand. Genomic Sci.">
        <title>Complete genome sequence of 'Halanaeroarchaeum sulfurireducens' M27-SA2, a sulfur-reducing and acetate-oxidizing haloarchaeon from the deep-sea hypersaline anoxic lake Medee.</title>
        <authorList>
            <person name="Messina E."/>
            <person name="Sorokin D.Y."/>
            <person name="Kublanov I.V."/>
            <person name="Toshchakov S."/>
            <person name="Lopatina A."/>
            <person name="Arcadi E."/>
            <person name="Smedile F."/>
            <person name="La Spada G."/>
            <person name="La Cono V."/>
            <person name="Yakimov M.M."/>
        </authorList>
    </citation>
    <scope>NUCLEOTIDE SEQUENCE [LARGE SCALE GENOMIC DNA]</scope>
    <source>
        <strain evidence="5 6">M27-SA2</strain>
    </source>
</reference>
<dbReference type="AlphaFoldDB" id="A0A0F7PEX8"/>
<comment type="similarity">
    <text evidence="2">Belongs to the SsuE family. Isf subfamily.</text>
</comment>
<protein>
    <submittedName>
        <fullName evidence="4">NADPH-dependent FMN reductase</fullName>
    </submittedName>
</protein>
<evidence type="ECO:0000313" key="7">
    <source>
        <dbReference type="Proteomes" id="UP000069906"/>
    </source>
</evidence>
<dbReference type="RefSeq" id="WP_050048600.1">
    <property type="nucleotide sequence ID" value="NZ_CP008874.1"/>
</dbReference>
<dbReference type="GeneID" id="26010735"/>
<evidence type="ECO:0000256" key="2">
    <source>
        <dbReference type="ARBA" id="ARBA00038292"/>
    </source>
</evidence>
<dbReference type="KEGG" id="hsf:HLASA_1391"/>
<evidence type="ECO:0000259" key="3">
    <source>
        <dbReference type="Pfam" id="PF03358"/>
    </source>
</evidence>
<dbReference type="PATRIC" id="fig|1604004.4.peg.1470"/>
<name>A0A0F7PEX8_9EURY</name>
<keyword evidence="7" id="KW-1185">Reference proteome</keyword>
<reference evidence="4 7" key="1">
    <citation type="journal article" date="2015" name="ISME J.">
        <title>Elemental sulfur and acetate can support life of a novel strictly anaerobic haloarchaeon.</title>
        <authorList>
            <person name="Sorokin D.Y."/>
            <person name="Kublanov I.V."/>
            <person name="Gavrilov S.N."/>
            <person name="Rojo D."/>
            <person name="Roman P."/>
            <person name="Golyshin P.N."/>
            <person name="Slepak V.Z."/>
            <person name="Smedile F."/>
            <person name="Ferrer M."/>
            <person name="Messina E."/>
            <person name="La Cono V."/>
            <person name="Yakimov M.M."/>
        </authorList>
    </citation>
    <scope>NUCLEOTIDE SEQUENCE [LARGE SCALE GENOMIC DNA]</scope>
    <source>
        <strain evidence="4 7">HSR2</strain>
    </source>
</reference>
<dbReference type="InterPro" id="IPR029039">
    <property type="entry name" value="Flavoprotein-like_sf"/>
</dbReference>
<dbReference type="KEGG" id="hsu:HLASF_1404"/>
<dbReference type="EMBL" id="CP008874">
    <property type="protein sequence ID" value="AKH97888.1"/>
    <property type="molecule type" value="Genomic_DNA"/>
</dbReference>
<dbReference type="EMBL" id="CP011564">
    <property type="protein sequence ID" value="ALG82282.1"/>
    <property type="molecule type" value="Genomic_DNA"/>
</dbReference>
<organism evidence="4 7">
    <name type="scientific">Halanaeroarchaeum sulfurireducens</name>
    <dbReference type="NCBI Taxonomy" id="1604004"/>
    <lineage>
        <taxon>Archaea</taxon>
        <taxon>Methanobacteriati</taxon>
        <taxon>Methanobacteriota</taxon>
        <taxon>Stenosarchaea group</taxon>
        <taxon>Halobacteria</taxon>
        <taxon>Halobacteriales</taxon>
        <taxon>Halobacteriaceae</taxon>
        <taxon>Halanaeroarchaeum</taxon>
    </lineage>
</organism>
<dbReference type="PANTHER" id="PTHR30543">
    <property type="entry name" value="CHROMATE REDUCTASE"/>
    <property type="match status" value="1"/>
</dbReference>
<accession>A0A0F7PEX8</accession>
<evidence type="ECO:0000313" key="6">
    <source>
        <dbReference type="Proteomes" id="UP000060390"/>
    </source>
</evidence>
<feature type="domain" description="NADPH-dependent FMN reductase-like" evidence="3">
    <location>
        <begin position="4"/>
        <end position="144"/>
    </location>
</feature>
<dbReference type="OrthoDB" id="9059at2157"/>
<dbReference type="STRING" id="1604004.HLASA_1391"/>
<dbReference type="HOGENOM" id="CLU_055322_1_2_2"/>
<dbReference type="InterPro" id="IPR050712">
    <property type="entry name" value="NAD(P)H-dep_reductase"/>
</dbReference>
<evidence type="ECO:0000313" key="5">
    <source>
        <dbReference type="EMBL" id="ALG82282.1"/>
    </source>
</evidence>
<reference evidence="6" key="2">
    <citation type="submission" date="2015-05" db="EMBL/GenBank/DDBJ databases">
        <title>Complete genome sequence of Halanaeroarchaeum sulfurireducens type strain M27-SA2, a sulfate-reducer haloarchaeon from marine anoxic lake Medee.</title>
        <authorList>
            <person name="Messina E."/>
            <person name="Kublanov I.V."/>
            <person name="Toshchakov S."/>
            <person name="Arcadi E."/>
            <person name="La Spada G."/>
            <person name="La Cono V."/>
            <person name="Yakimov M.M."/>
        </authorList>
    </citation>
    <scope>NUCLEOTIDE SEQUENCE [LARGE SCALE GENOMIC DNA]</scope>
    <source>
        <strain evidence="6">M27-SA2</strain>
    </source>
</reference>
<evidence type="ECO:0000313" key="4">
    <source>
        <dbReference type="EMBL" id="AKH97888.1"/>
    </source>
</evidence>
<dbReference type="Proteomes" id="UP000069906">
    <property type="component" value="Chromosome"/>
</dbReference>
<gene>
    <name evidence="5" type="ORF">HLASA_1391</name>
    <name evidence="4" type="ORF">HLASF_1404</name>
</gene>
<dbReference type="GO" id="GO:0005829">
    <property type="term" value="C:cytosol"/>
    <property type="evidence" value="ECO:0007669"/>
    <property type="project" value="TreeGrafter"/>
</dbReference>
<sequence length="193" mass="20529">MPPHVAALVGSLRDESISRIALRETLATAASRGADTDLVDLRKLDLPVFDPDDENAGDADVVRRRLQAADAIVLGTPVYHGSYASPLKVAIDYSGFDEFENTTVGLLAVAGGSFPISALDHLRSVMRSLDAWVLPHQVAIPNASEVVEAGSIADDEVATRIETLGDQLVQYATIEPDPVSFEGEHNAGATPDR</sequence>
<proteinExistence type="inferred from homology"/>
<dbReference type="PANTHER" id="PTHR30543:SF21">
    <property type="entry name" value="NAD(P)H-DEPENDENT FMN REDUCTASE LOT6"/>
    <property type="match status" value="1"/>
</dbReference>
<comment type="cofactor">
    <cofactor evidence="1">
        <name>[4Fe-4S] cluster</name>
        <dbReference type="ChEBI" id="CHEBI:49883"/>
    </cofactor>
</comment>
<dbReference type="SUPFAM" id="SSF52218">
    <property type="entry name" value="Flavoproteins"/>
    <property type="match status" value="1"/>
</dbReference>
<dbReference type="Gene3D" id="3.40.50.360">
    <property type="match status" value="1"/>
</dbReference>
<dbReference type="GO" id="GO:0016491">
    <property type="term" value="F:oxidoreductase activity"/>
    <property type="evidence" value="ECO:0007669"/>
    <property type="project" value="InterPro"/>
</dbReference>
<dbReference type="GO" id="GO:0010181">
    <property type="term" value="F:FMN binding"/>
    <property type="evidence" value="ECO:0007669"/>
    <property type="project" value="TreeGrafter"/>
</dbReference>
<dbReference type="Pfam" id="PF03358">
    <property type="entry name" value="FMN_red"/>
    <property type="match status" value="1"/>
</dbReference>